<accession>A0A7S4L625</accession>
<dbReference type="AlphaFoldDB" id="A0A7S4L625"/>
<name>A0A7S4L625_GUITH</name>
<evidence type="ECO:0000313" key="1">
    <source>
        <dbReference type="EMBL" id="CAE2316067.1"/>
    </source>
</evidence>
<reference evidence="1" key="1">
    <citation type="submission" date="2021-01" db="EMBL/GenBank/DDBJ databases">
        <authorList>
            <person name="Corre E."/>
            <person name="Pelletier E."/>
            <person name="Niang G."/>
            <person name="Scheremetjew M."/>
            <person name="Finn R."/>
            <person name="Kale V."/>
            <person name="Holt S."/>
            <person name="Cochrane G."/>
            <person name="Meng A."/>
            <person name="Brown T."/>
            <person name="Cohen L."/>
        </authorList>
    </citation>
    <scope>NUCLEOTIDE SEQUENCE</scope>
    <source>
        <strain evidence="1">CCMP 2712</strain>
    </source>
</reference>
<gene>
    <name evidence="1" type="ORF">GTHE00462_LOCUS24288</name>
</gene>
<organism evidence="1">
    <name type="scientific">Guillardia theta</name>
    <name type="common">Cryptophyte</name>
    <name type="synonym">Cryptomonas phi</name>
    <dbReference type="NCBI Taxonomy" id="55529"/>
    <lineage>
        <taxon>Eukaryota</taxon>
        <taxon>Cryptophyceae</taxon>
        <taxon>Pyrenomonadales</taxon>
        <taxon>Geminigeraceae</taxon>
        <taxon>Guillardia</taxon>
    </lineage>
</organism>
<proteinExistence type="predicted"/>
<dbReference type="Gene3D" id="3.40.50.150">
    <property type="entry name" value="Vaccinia Virus protein VP39"/>
    <property type="match status" value="1"/>
</dbReference>
<dbReference type="SUPFAM" id="SSF53335">
    <property type="entry name" value="S-adenosyl-L-methionine-dependent methyltransferases"/>
    <property type="match status" value="1"/>
</dbReference>
<dbReference type="CDD" id="cd02440">
    <property type="entry name" value="AdoMet_MTases"/>
    <property type="match status" value="1"/>
</dbReference>
<protein>
    <submittedName>
        <fullName evidence="1">Uncharacterized protein</fullName>
    </submittedName>
</protein>
<dbReference type="PANTHER" id="PTHR14614:SF132">
    <property type="entry name" value="PROTEIN-LYSINE METHYLTRANSFERASE C42C1.13"/>
    <property type="match status" value="1"/>
</dbReference>
<dbReference type="Pfam" id="PF10294">
    <property type="entry name" value="Methyltransf_16"/>
    <property type="match status" value="1"/>
</dbReference>
<dbReference type="PANTHER" id="PTHR14614">
    <property type="entry name" value="HEPATOCELLULAR CARCINOMA-ASSOCIATED ANTIGEN"/>
    <property type="match status" value="1"/>
</dbReference>
<sequence>MHMLGDGSATTCSREGKPVVDGTSNIVLGTRNDLHCSGTVWPAAHALFSYLRSHDMYGKAVLELGSGTGWLGLQLGRVFPESHQVCTDHPDYMHALIESLSENSLPNVEARELDWAAPWPDEEFNKFTMVIGSDLVYNVYLTKVLASCWRRILDASSNVRIVYAHMLHRWQDAGVDWPLHEACVSHGIGLHVLEVNGSQRSEDRNVDEIPQGQFPVIFQVRSGEMPKYSTALLRSAITQAEMRSMREWEMADEDERSDILMAAAIAEIEW</sequence>
<dbReference type="InterPro" id="IPR019410">
    <property type="entry name" value="Methyltransf_16"/>
</dbReference>
<dbReference type="EMBL" id="HBKN01031269">
    <property type="protein sequence ID" value="CAE2316067.1"/>
    <property type="molecule type" value="Transcribed_RNA"/>
</dbReference>
<dbReference type="InterPro" id="IPR029063">
    <property type="entry name" value="SAM-dependent_MTases_sf"/>
</dbReference>